<gene>
    <name evidence="2" type="ORF">ABT39_MTgene5067</name>
</gene>
<evidence type="ECO:0000256" key="1">
    <source>
        <dbReference type="SAM" id="MobiDB-lite"/>
    </source>
</evidence>
<name>A0A101LZ79_PICGL</name>
<feature type="compositionally biased region" description="Basic and acidic residues" evidence="1">
    <location>
        <begin position="11"/>
        <end position="20"/>
    </location>
</feature>
<geneLocation type="mitochondrion" evidence="2"/>
<protein>
    <submittedName>
        <fullName evidence="2">Uncharacterized protein</fullName>
    </submittedName>
</protein>
<sequence>MPRQMLLSRRSKLDGPRKLRQGDQIVGNLSFIPKIRK</sequence>
<comment type="caution">
    <text evidence="2">The sequence shown here is derived from an EMBL/GenBank/DDBJ whole genome shotgun (WGS) entry which is preliminary data.</text>
</comment>
<feature type="region of interest" description="Disordered" evidence="1">
    <location>
        <begin position="1"/>
        <end position="20"/>
    </location>
</feature>
<organism evidence="2">
    <name type="scientific">Picea glauca</name>
    <name type="common">White spruce</name>
    <name type="synonym">Pinus glauca</name>
    <dbReference type="NCBI Taxonomy" id="3330"/>
    <lineage>
        <taxon>Eukaryota</taxon>
        <taxon>Viridiplantae</taxon>
        <taxon>Streptophyta</taxon>
        <taxon>Embryophyta</taxon>
        <taxon>Tracheophyta</taxon>
        <taxon>Spermatophyta</taxon>
        <taxon>Pinopsida</taxon>
        <taxon>Pinidae</taxon>
        <taxon>Conifers I</taxon>
        <taxon>Pinales</taxon>
        <taxon>Pinaceae</taxon>
        <taxon>Picea</taxon>
    </lineage>
</organism>
<dbReference type="EMBL" id="LKAM01000006">
    <property type="protein sequence ID" value="KUM48071.1"/>
    <property type="molecule type" value="Genomic_DNA"/>
</dbReference>
<keyword evidence="2" id="KW-0496">Mitochondrion</keyword>
<dbReference type="AlphaFoldDB" id="A0A101LZ79"/>
<reference evidence="2" key="1">
    <citation type="journal article" date="2015" name="Genome Biol. Evol.">
        <title>Organellar Genomes of White Spruce (Picea glauca): Assembly and Annotation.</title>
        <authorList>
            <person name="Jackman S.D."/>
            <person name="Warren R.L."/>
            <person name="Gibb E.A."/>
            <person name="Vandervalk B.P."/>
            <person name="Mohamadi H."/>
            <person name="Chu J."/>
            <person name="Raymond A."/>
            <person name="Pleasance S."/>
            <person name="Coope R."/>
            <person name="Wildung M.R."/>
            <person name="Ritland C.E."/>
            <person name="Bousquet J."/>
            <person name="Jones S.J."/>
            <person name="Bohlmann J."/>
            <person name="Birol I."/>
        </authorList>
    </citation>
    <scope>NUCLEOTIDE SEQUENCE [LARGE SCALE GENOMIC DNA]</scope>
    <source>
        <tissue evidence="2">Flushing bud</tissue>
    </source>
</reference>
<proteinExistence type="predicted"/>
<accession>A0A101LZ79</accession>
<evidence type="ECO:0000313" key="2">
    <source>
        <dbReference type="EMBL" id="KUM48071.1"/>
    </source>
</evidence>